<protein>
    <submittedName>
        <fullName evidence="3">Membrane protein</fullName>
    </submittedName>
</protein>
<dbReference type="EMBL" id="LDWR01000011">
    <property type="protein sequence ID" value="KML61175.1"/>
    <property type="molecule type" value="Genomic_DNA"/>
</dbReference>
<dbReference type="AlphaFoldDB" id="A0A0J6A5U6"/>
<proteinExistence type="predicted"/>
<name>A0A0J6A5U6_BURCE</name>
<comment type="caution">
    <text evidence="3">The sequence shown here is derived from an EMBL/GenBank/DDBJ whole genome shotgun (WGS) entry which is preliminary data.</text>
</comment>
<reference evidence="3 4" key="1">
    <citation type="submission" date="2015-05" db="EMBL/GenBank/DDBJ databases">
        <title>Draft genome of Burkholderia cepacia LK29.</title>
        <authorList>
            <person name="Chan X.Y."/>
        </authorList>
    </citation>
    <scope>NUCLEOTIDE SEQUENCE [LARGE SCALE GENOMIC DNA]</scope>
    <source>
        <strain evidence="3 4">LK29</strain>
    </source>
</reference>
<dbReference type="Pfam" id="PF09977">
    <property type="entry name" value="Tad_C"/>
    <property type="match status" value="1"/>
</dbReference>
<evidence type="ECO:0000256" key="1">
    <source>
        <dbReference type="SAM" id="Phobius"/>
    </source>
</evidence>
<keyword evidence="1" id="KW-0812">Transmembrane</keyword>
<dbReference type="Proteomes" id="UP000036338">
    <property type="component" value="Unassembled WGS sequence"/>
</dbReference>
<evidence type="ECO:0000259" key="2">
    <source>
        <dbReference type="Pfam" id="PF09977"/>
    </source>
</evidence>
<dbReference type="PATRIC" id="fig|292.27.peg.515"/>
<feature type="domain" description="DUF2134" evidence="2">
    <location>
        <begin position="60"/>
        <end position="149"/>
    </location>
</feature>
<evidence type="ECO:0000313" key="4">
    <source>
        <dbReference type="Proteomes" id="UP000036338"/>
    </source>
</evidence>
<evidence type="ECO:0000313" key="3">
    <source>
        <dbReference type="EMBL" id="KML61175.1"/>
    </source>
</evidence>
<accession>A0A0J6A5U6</accession>
<keyword evidence="1" id="KW-0472">Membrane</keyword>
<gene>
    <name evidence="3" type="ORF">VL15_06050</name>
</gene>
<dbReference type="RefSeq" id="WP_048243982.1">
    <property type="nucleotide sequence ID" value="NZ_LDWR01000011.1"/>
</dbReference>
<dbReference type="InterPro" id="IPR018705">
    <property type="entry name" value="DUF2134_membrane"/>
</dbReference>
<organism evidence="3 4">
    <name type="scientific">Burkholderia cepacia</name>
    <name type="common">Pseudomonas cepacia</name>
    <dbReference type="NCBI Taxonomy" id="292"/>
    <lineage>
        <taxon>Bacteria</taxon>
        <taxon>Pseudomonadati</taxon>
        <taxon>Pseudomonadota</taxon>
        <taxon>Betaproteobacteria</taxon>
        <taxon>Burkholderiales</taxon>
        <taxon>Burkholderiaceae</taxon>
        <taxon>Burkholderia</taxon>
        <taxon>Burkholderia cepacia complex</taxon>
    </lineage>
</organism>
<sequence>MKTRHSGGAFRLASRQRGAFTVMAIIATLIAITTLGAIGVGNLFYQRRDVQRIADMAALAAVQRMDDACTQPTATANNNAVSNGLNAANGDTISVECGRWDTAVNPKPSYYAAATPGATQLNAAKVIVTRQVPFFFVGPPQPVSAVSTARSTNIDTFSVGATLAALGGVGCAGGSAPTSGNPGLVNGLIGGLLGASLNLNIGSYQALACTNVKVGDLVVAAGVGTVDQLLALKLTLPQLVQLMVNAATQTSVANANLQASLATLQAILSANVPGTSIGLGGAGGLLNVALADTQAALNAQVDLLDLLLVGAEIAATGKPAVTVNVPSLNLGGLTGTQLQVQIISPPSIGIGEGGIDPSTGTWRTTASTAAVGVYLNVDLGTTQLPLLGALLALLNVNVDVNLPIYLQVGTGTATLNSTQCAATQAASTVVITAQPGVANLCIGQPPLDSSGKISLSSTYSCKSPGQIINANVLGIAQLTATLSNVSVQVQGASQSHTFSGVPGIDADYWTVNSNALGSALSSALTQLAAANINVNLSVVGVNVLSVPGNFVSTLLTFLTGLLGPLLSSLDAVLVPLLNLLGVQVGAATVHQISLSCGVAQTVY</sequence>
<feature type="transmembrane region" description="Helical" evidence="1">
    <location>
        <begin position="20"/>
        <end position="45"/>
    </location>
</feature>
<keyword evidence="1" id="KW-1133">Transmembrane helix</keyword>